<gene>
    <name evidence="4" type="ORF">JJB07_02895</name>
</gene>
<name>A0ABS1J5N7_9BACL</name>
<feature type="transmembrane region" description="Helical" evidence="2">
    <location>
        <begin position="33"/>
        <end position="54"/>
    </location>
</feature>
<feature type="region of interest" description="Disordered" evidence="1">
    <location>
        <begin position="178"/>
        <end position="199"/>
    </location>
</feature>
<proteinExistence type="predicted"/>
<keyword evidence="5" id="KW-1185">Reference proteome</keyword>
<feature type="transmembrane region" description="Helical" evidence="2">
    <location>
        <begin position="152"/>
        <end position="172"/>
    </location>
</feature>
<feature type="compositionally biased region" description="Polar residues" evidence="1">
    <location>
        <begin position="189"/>
        <end position="199"/>
    </location>
</feature>
<dbReference type="SUPFAM" id="SSF49503">
    <property type="entry name" value="Cupredoxins"/>
    <property type="match status" value="1"/>
</dbReference>
<feature type="transmembrane region" description="Helical" evidence="2">
    <location>
        <begin position="6"/>
        <end position="21"/>
    </location>
</feature>
<dbReference type="InterPro" id="IPR028096">
    <property type="entry name" value="EfeO_Cupredoxin"/>
</dbReference>
<evidence type="ECO:0000313" key="5">
    <source>
        <dbReference type="Proteomes" id="UP000602284"/>
    </source>
</evidence>
<feature type="transmembrane region" description="Helical" evidence="2">
    <location>
        <begin position="113"/>
        <end position="131"/>
    </location>
</feature>
<dbReference type="Pfam" id="PF13473">
    <property type="entry name" value="Cupredoxin_1"/>
    <property type="match status" value="1"/>
</dbReference>
<comment type="caution">
    <text evidence="4">The sequence shown here is derived from an EMBL/GenBank/DDBJ whole genome shotgun (WGS) entry which is preliminary data.</text>
</comment>
<dbReference type="Proteomes" id="UP000602284">
    <property type="component" value="Unassembled WGS sequence"/>
</dbReference>
<keyword evidence="2" id="KW-0472">Membrane</keyword>
<dbReference type="Gene3D" id="2.60.40.420">
    <property type="entry name" value="Cupredoxins - blue copper proteins"/>
    <property type="match status" value="1"/>
</dbReference>
<keyword evidence="2" id="KW-1133">Transmembrane helix</keyword>
<feature type="domain" description="EfeO-type cupredoxin-like" evidence="3">
    <location>
        <begin position="197"/>
        <end position="284"/>
    </location>
</feature>
<evidence type="ECO:0000259" key="3">
    <source>
        <dbReference type="Pfam" id="PF13473"/>
    </source>
</evidence>
<feature type="transmembrane region" description="Helical" evidence="2">
    <location>
        <begin position="60"/>
        <end position="77"/>
    </location>
</feature>
<dbReference type="InterPro" id="IPR008972">
    <property type="entry name" value="Cupredoxin"/>
</dbReference>
<sequence>MWFNVAAIVLVTVACIGFTYNKRKRLTCMTGMMIAMTIGMMSSLSLGLLLGVLFKHDLTQATIGAVTFGALAGYLAGKPISLMAALDGMMAGIMGGMMGAMLGVMLLVPQTMIWFVDFLYVVITLLLIKLIEEETATSREAKHGQPSYARTFGMFGVALLVAGLLLAAKFGLFQQEQTPTTPAPESAVAPQQSEQTSGDFQTATVNVSTSGYGPQNLVLKAGVPTKINFKTQSNAGCLRQVQSESLGLDKILEAGDNYVTLQALKPGTYQYACGMGMYSSTITVK</sequence>
<evidence type="ECO:0000313" key="4">
    <source>
        <dbReference type="EMBL" id="MBL0385587.1"/>
    </source>
</evidence>
<keyword evidence="2" id="KW-0812">Transmembrane</keyword>
<dbReference type="EMBL" id="JAEQNB010000001">
    <property type="protein sequence ID" value="MBL0385587.1"/>
    <property type="molecule type" value="Genomic_DNA"/>
</dbReference>
<evidence type="ECO:0000256" key="2">
    <source>
        <dbReference type="SAM" id="Phobius"/>
    </source>
</evidence>
<evidence type="ECO:0000256" key="1">
    <source>
        <dbReference type="SAM" id="MobiDB-lite"/>
    </source>
</evidence>
<feature type="transmembrane region" description="Helical" evidence="2">
    <location>
        <begin position="89"/>
        <end position="107"/>
    </location>
</feature>
<accession>A0ABS1J5N7</accession>
<dbReference type="RefSeq" id="WP_201630951.1">
    <property type="nucleotide sequence ID" value="NZ_JAEQNB010000001.1"/>
</dbReference>
<organism evidence="4 5">
    <name type="scientific">Tumebacillus amylolyticus</name>
    <dbReference type="NCBI Taxonomy" id="2801339"/>
    <lineage>
        <taxon>Bacteria</taxon>
        <taxon>Bacillati</taxon>
        <taxon>Bacillota</taxon>
        <taxon>Bacilli</taxon>
        <taxon>Bacillales</taxon>
        <taxon>Alicyclobacillaceae</taxon>
        <taxon>Tumebacillus</taxon>
    </lineage>
</organism>
<protein>
    <submittedName>
        <fullName evidence="4">Cupredoxin domain-containing protein</fullName>
    </submittedName>
</protein>
<reference evidence="4 5" key="1">
    <citation type="submission" date="2021-01" db="EMBL/GenBank/DDBJ databases">
        <title>Tumebacillus sp. strain ITR2 16S ribosomal RNA gene Genome sequencing and assembly.</title>
        <authorList>
            <person name="Kang M."/>
        </authorList>
    </citation>
    <scope>NUCLEOTIDE SEQUENCE [LARGE SCALE GENOMIC DNA]</scope>
    <source>
        <strain evidence="4 5">ITR2</strain>
    </source>
</reference>